<protein>
    <submittedName>
        <fullName evidence="1">Uncharacterized protein</fullName>
    </submittedName>
</protein>
<accession>A0A8J4WHN6</accession>
<proteinExistence type="predicted"/>
<dbReference type="AlphaFoldDB" id="A0A8J4WHN6"/>
<evidence type="ECO:0000313" key="1">
    <source>
        <dbReference type="EMBL" id="KAF5402578.1"/>
    </source>
</evidence>
<organism evidence="1 2">
    <name type="scientific">Paragonimus heterotremus</name>
    <dbReference type="NCBI Taxonomy" id="100268"/>
    <lineage>
        <taxon>Eukaryota</taxon>
        <taxon>Metazoa</taxon>
        <taxon>Spiralia</taxon>
        <taxon>Lophotrochozoa</taxon>
        <taxon>Platyhelminthes</taxon>
        <taxon>Trematoda</taxon>
        <taxon>Digenea</taxon>
        <taxon>Plagiorchiida</taxon>
        <taxon>Troglotremata</taxon>
        <taxon>Troglotrematidae</taxon>
        <taxon>Paragonimus</taxon>
    </lineage>
</organism>
<evidence type="ECO:0000313" key="2">
    <source>
        <dbReference type="Proteomes" id="UP000748531"/>
    </source>
</evidence>
<keyword evidence="2" id="KW-1185">Reference proteome</keyword>
<name>A0A8J4WHN6_9TREM</name>
<dbReference type="Proteomes" id="UP000748531">
    <property type="component" value="Unassembled WGS sequence"/>
</dbReference>
<gene>
    <name evidence="1" type="ORF">PHET_04218</name>
</gene>
<dbReference type="OrthoDB" id="10395382at2759"/>
<comment type="caution">
    <text evidence="1">The sequence shown here is derived from an EMBL/GenBank/DDBJ whole genome shotgun (WGS) entry which is preliminary data.</text>
</comment>
<dbReference type="EMBL" id="LUCH01001724">
    <property type="protein sequence ID" value="KAF5402578.1"/>
    <property type="molecule type" value="Genomic_DNA"/>
</dbReference>
<reference evidence="1" key="1">
    <citation type="submission" date="2019-05" db="EMBL/GenBank/DDBJ databases">
        <title>Annotation for the trematode Paragonimus heterotremus.</title>
        <authorList>
            <person name="Choi Y.-J."/>
        </authorList>
    </citation>
    <scope>NUCLEOTIDE SEQUENCE</scope>
    <source>
        <strain evidence="1">LC</strain>
    </source>
</reference>
<sequence length="127" mass="14331">MPSSFGSINFELGTSWDSVLIDLHFRDSLDFKWHSACMAVQRGLANKIAVTCENERLWQSDVLTEHLDSERAVFAHYSSSSTSFDVSSQWHTIAIDLDVDGTKSDYKMFTSFVLYSVIGCALFLECD</sequence>